<dbReference type="Pfam" id="PF00194">
    <property type="entry name" value="Carb_anhydrase"/>
    <property type="match status" value="1"/>
</dbReference>
<sequence length="336" mass="38127">MLSLLSLLLAILPAHCSYYYTQGQDWNGTCQNGINQSPVDISTGSFPDTPYTEKILLSKDNIVQGRYQLNPHLDFYAEYTVLAARTVEFTNANVVVDLGNGGGSLVFMSENEDVKIYEALQMHFHSPAEHTFDGESRHYDLELHIVHRRYNVLDSEVTRLQNATGNTTEVDESHNKLLAVLAIFFDVEKGGNVTNEFIEDLNLKNLSGNVTHMKTQTLPELKVHLNKIISNFNKEKLYHYDGSLTTPPCSQTVAWLVVDDPQPITREQLKVFQEYWQNNQNFSGGNGNNRKTQPVGDRVIYKHANHDKWEHTVYLQGYSLRASGCLIMTLILSLLF</sequence>
<comment type="similarity">
    <text evidence="1">Belongs to the alpha-carbonic anhydrase family.</text>
</comment>
<keyword evidence="10" id="KW-1185">Reference proteome</keyword>
<dbReference type="PANTHER" id="PTHR18952:SF265">
    <property type="entry name" value="CARBONIC ANHYDRASE"/>
    <property type="match status" value="1"/>
</dbReference>
<organism evidence="9 10">
    <name type="scientific">Halteria grandinella</name>
    <dbReference type="NCBI Taxonomy" id="5974"/>
    <lineage>
        <taxon>Eukaryota</taxon>
        <taxon>Sar</taxon>
        <taxon>Alveolata</taxon>
        <taxon>Ciliophora</taxon>
        <taxon>Intramacronucleata</taxon>
        <taxon>Spirotrichea</taxon>
        <taxon>Stichotrichia</taxon>
        <taxon>Sporadotrichida</taxon>
        <taxon>Halteriidae</taxon>
        <taxon>Halteria</taxon>
    </lineage>
</organism>
<comment type="catalytic activity">
    <reaction evidence="6">
        <text>hydrogencarbonate + H(+) = CO2 + H2O</text>
        <dbReference type="Rhea" id="RHEA:10748"/>
        <dbReference type="ChEBI" id="CHEBI:15377"/>
        <dbReference type="ChEBI" id="CHEBI:15378"/>
        <dbReference type="ChEBI" id="CHEBI:16526"/>
        <dbReference type="ChEBI" id="CHEBI:17544"/>
        <dbReference type="EC" id="4.2.1.1"/>
    </reaction>
</comment>
<dbReference type="InterPro" id="IPR023561">
    <property type="entry name" value="Carbonic_anhydrase_a-class"/>
</dbReference>
<evidence type="ECO:0000256" key="5">
    <source>
        <dbReference type="ARBA" id="ARBA00023239"/>
    </source>
</evidence>
<dbReference type="GO" id="GO:0008270">
    <property type="term" value="F:zinc ion binding"/>
    <property type="evidence" value="ECO:0007669"/>
    <property type="project" value="InterPro"/>
</dbReference>
<protein>
    <recommendedName>
        <fullName evidence="2">carbonic anhydrase</fullName>
        <ecNumber evidence="2">4.2.1.1</ecNumber>
    </recommendedName>
</protein>
<accession>A0A8J8T014</accession>
<dbReference type="InterPro" id="IPR001148">
    <property type="entry name" value="CA_dom"/>
</dbReference>
<dbReference type="InterPro" id="IPR036398">
    <property type="entry name" value="CA_dom_sf"/>
</dbReference>
<dbReference type="AlphaFoldDB" id="A0A8J8T014"/>
<proteinExistence type="inferred from homology"/>
<dbReference type="SUPFAM" id="SSF51069">
    <property type="entry name" value="Carbonic anhydrase"/>
    <property type="match status" value="1"/>
</dbReference>
<keyword evidence="7" id="KW-0732">Signal</keyword>
<keyword evidence="5" id="KW-0456">Lyase</keyword>
<evidence type="ECO:0000256" key="7">
    <source>
        <dbReference type="SAM" id="SignalP"/>
    </source>
</evidence>
<dbReference type="InterPro" id="IPR041891">
    <property type="entry name" value="Alpha_CA_prokaryot-like"/>
</dbReference>
<evidence type="ECO:0000256" key="1">
    <source>
        <dbReference type="ARBA" id="ARBA00010718"/>
    </source>
</evidence>
<dbReference type="CDD" id="cd03124">
    <property type="entry name" value="alpha_CA_prokaryotic_like"/>
    <property type="match status" value="1"/>
</dbReference>
<comment type="caution">
    <text evidence="9">The sequence shown here is derived from an EMBL/GenBank/DDBJ whole genome shotgun (WGS) entry which is preliminary data.</text>
</comment>
<dbReference type="EC" id="4.2.1.1" evidence="2"/>
<dbReference type="PROSITE" id="PS51144">
    <property type="entry name" value="ALPHA_CA_2"/>
    <property type="match status" value="1"/>
</dbReference>
<evidence type="ECO:0000256" key="4">
    <source>
        <dbReference type="ARBA" id="ARBA00022833"/>
    </source>
</evidence>
<dbReference type="GO" id="GO:0004089">
    <property type="term" value="F:carbonate dehydratase activity"/>
    <property type="evidence" value="ECO:0007669"/>
    <property type="project" value="UniProtKB-EC"/>
</dbReference>
<evidence type="ECO:0000256" key="3">
    <source>
        <dbReference type="ARBA" id="ARBA00022723"/>
    </source>
</evidence>
<evidence type="ECO:0000313" key="9">
    <source>
        <dbReference type="EMBL" id="TNV76910.1"/>
    </source>
</evidence>
<evidence type="ECO:0000256" key="6">
    <source>
        <dbReference type="ARBA" id="ARBA00048348"/>
    </source>
</evidence>
<dbReference type="OrthoDB" id="5986706at2759"/>
<keyword evidence="4" id="KW-0862">Zinc</keyword>
<dbReference type="EMBL" id="RRYP01012749">
    <property type="protein sequence ID" value="TNV76910.1"/>
    <property type="molecule type" value="Genomic_DNA"/>
</dbReference>
<dbReference type="SMART" id="SM01057">
    <property type="entry name" value="Carb_anhydrase"/>
    <property type="match status" value="1"/>
</dbReference>
<reference evidence="9" key="1">
    <citation type="submission" date="2019-06" db="EMBL/GenBank/DDBJ databases">
        <authorList>
            <person name="Zheng W."/>
        </authorList>
    </citation>
    <scope>NUCLEOTIDE SEQUENCE</scope>
    <source>
        <strain evidence="9">QDHG01</strain>
    </source>
</reference>
<keyword evidence="3" id="KW-0479">Metal-binding</keyword>
<feature type="domain" description="Alpha-carbonic anhydrase" evidence="8">
    <location>
        <begin position="16"/>
        <end position="304"/>
    </location>
</feature>
<evidence type="ECO:0000313" key="10">
    <source>
        <dbReference type="Proteomes" id="UP000785679"/>
    </source>
</evidence>
<dbReference type="PANTHER" id="PTHR18952">
    <property type="entry name" value="CARBONIC ANHYDRASE"/>
    <property type="match status" value="1"/>
</dbReference>
<evidence type="ECO:0000256" key="2">
    <source>
        <dbReference type="ARBA" id="ARBA00012925"/>
    </source>
</evidence>
<dbReference type="Gene3D" id="3.10.200.10">
    <property type="entry name" value="Alpha carbonic anhydrase"/>
    <property type="match status" value="1"/>
</dbReference>
<gene>
    <name evidence="9" type="ORF">FGO68_gene6943</name>
</gene>
<dbReference type="Proteomes" id="UP000785679">
    <property type="component" value="Unassembled WGS sequence"/>
</dbReference>
<feature type="chain" id="PRO_5035293901" description="carbonic anhydrase" evidence="7">
    <location>
        <begin position="17"/>
        <end position="336"/>
    </location>
</feature>
<feature type="signal peptide" evidence="7">
    <location>
        <begin position="1"/>
        <end position="16"/>
    </location>
</feature>
<name>A0A8J8T014_HALGN</name>
<evidence type="ECO:0000259" key="8">
    <source>
        <dbReference type="PROSITE" id="PS51144"/>
    </source>
</evidence>